<evidence type="ECO:0000256" key="3">
    <source>
        <dbReference type="ARBA" id="ARBA00022448"/>
    </source>
</evidence>
<dbReference type="PANTHER" id="PTHR30472">
    <property type="entry name" value="FERRIC ENTEROBACTIN TRANSPORT SYSTEM PERMEASE PROTEIN"/>
    <property type="match status" value="1"/>
</dbReference>
<organism evidence="9">
    <name type="scientific">Singulisphaera sp. Ch08</name>
    <dbReference type="NCBI Taxonomy" id="3120278"/>
    <lineage>
        <taxon>Bacteria</taxon>
        <taxon>Pseudomonadati</taxon>
        <taxon>Planctomycetota</taxon>
        <taxon>Planctomycetia</taxon>
        <taxon>Isosphaerales</taxon>
        <taxon>Isosphaeraceae</taxon>
        <taxon>Singulisphaera</taxon>
    </lineage>
</organism>
<dbReference type="GO" id="GO:0022857">
    <property type="term" value="F:transmembrane transporter activity"/>
    <property type="evidence" value="ECO:0007669"/>
    <property type="project" value="InterPro"/>
</dbReference>
<dbReference type="RefSeq" id="WP_406700848.1">
    <property type="nucleotide sequence ID" value="NZ_CP155447.1"/>
</dbReference>
<evidence type="ECO:0000256" key="4">
    <source>
        <dbReference type="ARBA" id="ARBA00022475"/>
    </source>
</evidence>
<feature type="transmembrane region" description="Helical" evidence="8">
    <location>
        <begin position="311"/>
        <end position="331"/>
    </location>
</feature>
<comment type="subcellular location">
    <subcellularLocation>
        <location evidence="1">Cell membrane</location>
        <topology evidence="1">Multi-pass membrane protein</topology>
    </subcellularLocation>
</comment>
<evidence type="ECO:0000256" key="2">
    <source>
        <dbReference type="ARBA" id="ARBA00007935"/>
    </source>
</evidence>
<accession>A0AAU7CTK6</accession>
<dbReference type="AlphaFoldDB" id="A0AAU7CTK6"/>
<feature type="transmembrane region" description="Helical" evidence="8">
    <location>
        <begin position="122"/>
        <end position="142"/>
    </location>
</feature>
<dbReference type="GO" id="GO:0005886">
    <property type="term" value="C:plasma membrane"/>
    <property type="evidence" value="ECO:0007669"/>
    <property type="project" value="UniProtKB-SubCell"/>
</dbReference>
<proteinExistence type="inferred from homology"/>
<keyword evidence="3" id="KW-0813">Transport</keyword>
<feature type="transmembrane region" description="Helical" evidence="8">
    <location>
        <begin position="282"/>
        <end position="304"/>
    </location>
</feature>
<name>A0AAU7CTK6_9BACT</name>
<keyword evidence="7 8" id="KW-0472">Membrane</keyword>
<dbReference type="PANTHER" id="PTHR30472:SF25">
    <property type="entry name" value="ABC TRANSPORTER PERMEASE PROTEIN MJ0876-RELATED"/>
    <property type="match status" value="1"/>
</dbReference>
<feature type="transmembrane region" description="Helical" evidence="8">
    <location>
        <begin position="96"/>
        <end position="116"/>
    </location>
</feature>
<dbReference type="SUPFAM" id="SSF81345">
    <property type="entry name" value="ABC transporter involved in vitamin B12 uptake, BtuC"/>
    <property type="match status" value="1"/>
</dbReference>
<evidence type="ECO:0000256" key="1">
    <source>
        <dbReference type="ARBA" id="ARBA00004651"/>
    </source>
</evidence>
<keyword evidence="6 8" id="KW-1133">Transmembrane helix</keyword>
<dbReference type="InterPro" id="IPR037294">
    <property type="entry name" value="ABC_BtuC-like"/>
</dbReference>
<feature type="transmembrane region" description="Helical" evidence="8">
    <location>
        <begin position="196"/>
        <end position="217"/>
    </location>
</feature>
<feature type="transmembrane region" description="Helical" evidence="8">
    <location>
        <begin position="154"/>
        <end position="176"/>
    </location>
</feature>
<keyword evidence="4" id="KW-1003">Cell membrane</keyword>
<comment type="similarity">
    <text evidence="2">Belongs to the binding-protein-dependent transport system permease family. FecCD subfamily.</text>
</comment>
<dbReference type="InterPro" id="IPR000522">
    <property type="entry name" value="ABC_transptr_permease_BtuC"/>
</dbReference>
<evidence type="ECO:0000256" key="8">
    <source>
        <dbReference type="SAM" id="Phobius"/>
    </source>
</evidence>
<evidence type="ECO:0000313" key="9">
    <source>
        <dbReference type="EMBL" id="XBH08011.1"/>
    </source>
</evidence>
<dbReference type="EMBL" id="CP155447">
    <property type="protein sequence ID" value="XBH08011.1"/>
    <property type="molecule type" value="Genomic_DNA"/>
</dbReference>
<feature type="transmembrane region" description="Helical" evidence="8">
    <location>
        <begin position="243"/>
        <end position="270"/>
    </location>
</feature>
<feature type="transmembrane region" description="Helical" evidence="8">
    <location>
        <begin position="64"/>
        <end position="84"/>
    </location>
</feature>
<gene>
    <name evidence="9" type="ORF">V5E97_18840</name>
</gene>
<protein>
    <submittedName>
        <fullName evidence="9">Iron ABC transporter permease</fullName>
    </submittedName>
</protein>
<reference evidence="9" key="1">
    <citation type="submission" date="2024-05" db="EMBL/GenBank/DDBJ databases">
        <title>Planctomycetes of the genus Singulisphaera possess chitinolytic capabilities.</title>
        <authorList>
            <person name="Ivanova A."/>
        </authorList>
    </citation>
    <scope>NUCLEOTIDE SEQUENCE</scope>
    <source>
        <strain evidence="9">Ch08T</strain>
    </source>
</reference>
<dbReference type="Pfam" id="PF01032">
    <property type="entry name" value="FecCD"/>
    <property type="match status" value="1"/>
</dbReference>
<evidence type="ECO:0000256" key="7">
    <source>
        <dbReference type="ARBA" id="ARBA00023136"/>
    </source>
</evidence>
<keyword evidence="5 8" id="KW-0812">Transmembrane</keyword>
<dbReference type="CDD" id="cd06550">
    <property type="entry name" value="TM_ABC_iron-siderophores_like"/>
    <property type="match status" value="1"/>
</dbReference>
<sequence length="340" mass="34784">MTRPTAITCWLAAAYLVLALLSTIWGTAAIPPQNVARVMTALVGLGDDGSISPVERFLVRDVRLPQALLLGLVGAALACSGAALQATFENPLADPAILGVSGGAALGAVIAIHTGLAESVFLSLPLCACVGGFAASLLVYALTYLGGRPTGPTLLLTGVAVGSMSIAGVSLVMILTEVHRVQELLFWLVGGVRNQTWEHVGLAGPPIAIGICGLLLLHRRLDAMLLGEEQALAIGVPVVGTRLWVLVLTALATGAATAVSGSIGFVGLMVPHLIRRLTGPRLLALLPGCIAGGAAFLTACELLARALSDRFALHLGILTALLGGPTFLIVLRKTRGGQTS</sequence>
<dbReference type="Gene3D" id="1.10.3470.10">
    <property type="entry name" value="ABC transporter involved in vitamin B12 uptake, BtuC"/>
    <property type="match status" value="1"/>
</dbReference>
<evidence type="ECO:0000256" key="5">
    <source>
        <dbReference type="ARBA" id="ARBA00022692"/>
    </source>
</evidence>
<evidence type="ECO:0000256" key="6">
    <source>
        <dbReference type="ARBA" id="ARBA00022989"/>
    </source>
</evidence>